<dbReference type="Proteomes" id="UP001246244">
    <property type="component" value="Unassembled WGS sequence"/>
</dbReference>
<name>A0ABU2D4D6_9EURY</name>
<evidence type="ECO:0000313" key="1">
    <source>
        <dbReference type="EMBL" id="MDR7666855.1"/>
    </source>
</evidence>
<proteinExistence type="predicted"/>
<keyword evidence="2" id="KW-1185">Reference proteome</keyword>
<dbReference type="RefSeq" id="WP_310576884.1">
    <property type="nucleotide sequence ID" value="NZ_JAVKPK010000072.1"/>
</dbReference>
<sequence>MVQLSLSSEDRLLLYCSRLNISKEIKYKIEKILNESLDWNYILECSVRQGISPLFYWNLSKIGNGKDVPSEVMKSLQKTYYRNFARNMLLYDELSKVLMAFRGAGIDTIVLKGAFLAEGIYKNIGLRPMNDIDLLVKEKDLQKAKRELTKLMYFTPKIIFPTKLHEQFQMACSNELPPFVHETRKICIEIHWDIQPPQSSYKVDINEFWNSAKSIKIDDIEALTFAPEDILQHLCLHLHKHINSSSAPPAKPLRDYCDIAEVIKHYKETINWESLIKSSNDHRIEEPIFQGLYIANKYFEAFVPENVLQRLCVKSTIVFEKMFKIVIENNLNRKNQLDVIYYLTNLKLINGTCNKVRIIFGDIFPSKEFMIYRYSIKDEKQVYKYYLIRLGTAVLWGLDALWQFSRYFFKSTLSK</sequence>
<dbReference type="InterPro" id="IPR039498">
    <property type="entry name" value="NTP_transf_5"/>
</dbReference>
<evidence type="ECO:0000313" key="2">
    <source>
        <dbReference type="Proteomes" id="UP001246244"/>
    </source>
</evidence>
<protein>
    <submittedName>
        <fullName evidence="1">Nucleotidyltransferase family protein</fullName>
    </submittedName>
</protein>
<accession>A0ABU2D4D6</accession>
<reference evidence="2" key="1">
    <citation type="submission" date="2023-07" db="EMBL/GenBank/DDBJ databases">
        <title>Whole-genome sequencing of a new Methanosarcina sp. Z-7115.</title>
        <authorList>
            <person name="Zhilina T.N."/>
            <person name="Merkel A.Y."/>
        </authorList>
    </citation>
    <scope>NUCLEOTIDE SEQUENCE [LARGE SCALE GENOMIC DNA]</scope>
    <source>
        <strain evidence="2">Z-7115</strain>
    </source>
</reference>
<comment type="caution">
    <text evidence="1">The sequence shown here is derived from an EMBL/GenBank/DDBJ whole genome shotgun (WGS) entry which is preliminary data.</text>
</comment>
<gene>
    <name evidence="1" type="ORF">RG963_13925</name>
</gene>
<dbReference type="EMBL" id="JAVKPK010000072">
    <property type="protein sequence ID" value="MDR7666855.1"/>
    <property type="molecule type" value="Genomic_DNA"/>
</dbReference>
<organism evidence="1 2">
    <name type="scientific">Methanosarcina baikalica</name>
    <dbReference type="NCBI Taxonomy" id="3073890"/>
    <lineage>
        <taxon>Archaea</taxon>
        <taxon>Methanobacteriati</taxon>
        <taxon>Methanobacteriota</taxon>
        <taxon>Stenosarchaea group</taxon>
        <taxon>Methanomicrobia</taxon>
        <taxon>Methanosarcinales</taxon>
        <taxon>Methanosarcinaceae</taxon>
        <taxon>Methanosarcina</taxon>
    </lineage>
</organism>
<dbReference type="Pfam" id="PF14907">
    <property type="entry name" value="NTP_transf_5"/>
    <property type="match status" value="1"/>
</dbReference>